<dbReference type="EMBL" id="CP017675">
    <property type="protein sequence ID" value="APB33172.1"/>
    <property type="molecule type" value="Genomic_DNA"/>
</dbReference>
<keyword evidence="3" id="KW-0489">Methyltransferase</keyword>
<protein>
    <submittedName>
        <fullName evidence="3">C-methyltransferase</fullName>
    </submittedName>
</protein>
<dbReference type="Pfam" id="PF08484">
    <property type="entry name" value="Methyltransf_14"/>
    <property type="match status" value="1"/>
</dbReference>
<proteinExistence type="predicted"/>
<dbReference type="Gene3D" id="3.40.50.720">
    <property type="entry name" value="NAD(P)-binding Rossmann-like Domain"/>
    <property type="match status" value="1"/>
</dbReference>
<dbReference type="OrthoDB" id="9815644at2"/>
<dbReference type="Pfam" id="PF08421">
    <property type="entry name" value="Methyltransf_13"/>
    <property type="match status" value="1"/>
</dbReference>
<name>A0A1J0AB60_9CYAN</name>
<dbReference type="Gene3D" id="6.20.50.110">
    <property type="entry name" value="Methyltransferase, zinc-binding domain"/>
    <property type="match status" value="1"/>
</dbReference>
<dbReference type="Gene3D" id="3.40.50.150">
    <property type="entry name" value="Vaccinia Virus protein VP39"/>
    <property type="match status" value="1"/>
</dbReference>
<dbReference type="Proteomes" id="UP000180235">
    <property type="component" value="Chromosome"/>
</dbReference>
<dbReference type="Pfam" id="PF13489">
    <property type="entry name" value="Methyltransf_23"/>
    <property type="match status" value="1"/>
</dbReference>
<dbReference type="GO" id="GO:0032259">
    <property type="term" value="P:methylation"/>
    <property type="evidence" value="ECO:0007669"/>
    <property type="project" value="UniProtKB-KW"/>
</dbReference>
<evidence type="ECO:0000259" key="1">
    <source>
        <dbReference type="Pfam" id="PF08421"/>
    </source>
</evidence>
<accession>A0A1J0AB60</accession>
<dbReference type="InterPro" id="IPR013691">
    <property type="entry name" value="MeTrfase_14"/>
</dbReference>
<dbReference type="InterPro" id="IPR013630">
    <property type="entry name" value="Methyltransf_Zn-bd_dom_put"/>
</dbReference>
<evidence type="ECO:0000259" key="2">
    <source>
        <dbReference type="Pfam" id="PF08484"/>
    </source>
</evidence>
<dbReference type="KEGG" id="glt:GlitD10_0856"/>
<reference evidence="3 4" key="1">
    <citation type="submission" date="2016-10" db="EMBL/GenBank/DDBJ databases">
        <title>Description of Gloeomargarita lithophora gen. nov., sp. nov., a thylakoid-bearing basal-branching cyanobacterium with intracellular carbonates, and proposal for Gloeomargaritales ord. nov.</title>
        <authorList>
            <person name="Moreira D."/>
            <person name="Tavera R."/>
            <person name="Benzerara K."/>
            <person name="Skouri-Panet F."/>
            <person name="Couradeau E."/>
            <person name="Gerard E."/>
            <person name="Loussert C."/>
            <person name="Novelo E."/>
            <person name="Zivanovic Y."/>
            <person name="Lopez-Garcia P."/>
        </authorList>
    </citation>
    <scope>NUCLEOTIDE SEQUENCE [LARGE SCALE GENOMIC DNA]</scope>
    <source>
        <strain evidence="3 4">D10</strain>
    </source>
</reference>
<dbReference type="STRING" id="1188229.GlitD10_0856"/>
<dbReference type="CDD" id="cd02440">
    <property type="entry name" value="AdoMet_MTases"/>
    <property type="match status" value="1"/>
</dbReference>
<dbReference type="SUPFAM" id="SSF53335">
    <property type="entry name" value="S-adenosyl-L-methionine-dependent methyltransferases"/>
    <property type="match status" value="1"/>
</dbReference>
<dbReference type="InterPro" id="IPR029063">
    <property type="entry name" value="SAM-dependent_MTases_sf"/>
</dbReference>
<feature type="domain" description="C-methyltransferase" evidence="2">
    <location>
        <begin position="245"/>
        <end position="403"/>
    </location>
</feature>
<gene>
    <name evidence="3" type="ORF">GlitD10_0856</name>
</gene>
<sequence>MNCRSCHSPLSLSFIDLGTAPPSNALITLKQLEEPEVWFPLKVMVCQHCWLVQTVDYVGARDLFNSTYVYFSSFSKTWLDHAKQYVDYVINRFCLNQNSYVVEIAANDGYLLQYILEQSIPCLGIEPTASTAIVARQKGIPIVEDFFGIGLAKKLTMAGNHADLIVANNVLAHVPDINDFVGGITILLKPEGVVTFEFPYLLNLMNNRQFDTIYHEHFSYLSLTVADQILRQNGLSVFDVEQLDTHGGSLRVFAQRITTGDQLETNVVADLLLYEKQIGVQTSEYYSGFQFLVEQMKDDFVEFLIEAKKSGKTVIGYGAAAKGNTLLNFSGVRSDLMSFIVDRNPVKQGKFTPGSRIPIVDEAHLQKTKPDYIVILPWNIQIEVMQQLSYARNWNAKFVTVIPKLEIQ</sequence>
<feature type="domain" description="Methyltransferase putative zinc binding" evidence="1">
    <location>
        <begin position="3"/>
        <end position="64"/>
    </location>
</feature>
<evidence type="ECO:0000313" key="3">
    <source>
        <dbReference type="EMBL" id="APB33172.1"/>
    </source>
</evidence>
<dbReference type="InterPro" id="IPR038576">
    <property type="entry name" value="Methyltransf_Zn-bd_dom_put_sf"/>
</dbReference>
<keyword evidence="4" id="KW-1185">Reference proteome</keyword>
<dbReference type="RefSeq" id="WP_071453798.1">
    <property type="nucleotide sequence ID" value="NZ_CP017675.1"/>
</dbReference>
<dbReference type="PANTHER" id="PTHR43861:SF5">
    <property type="entry name" value="BLL5978 PROTEIN"/>
    <property type="match status" value="1"/>
</dbReference>
<dbReference type="GO" id="GO:0008168">
    <property type="term" value="F:methyltransferase activity"/>
    <property type="evidence" value="ECO:0007669"/>
    <property type="project" value="UniProtKB-KW"/>
</dbReference>
<organism evidence="3 4">
    <name type="scientific">Gloeomargarita lithophora Alchichica-D10</name>
    <dbReference type="NCBI Taxonomy" id="1188229"/>
    <lineage>
        <taxon>Bacteria</taxon>
        <taxon>Bacillati</taxon>
        <taxon>Cyanobacteriota</taxon>
        <taxon>Cyanophyceae</taxon>
        <taxon>Gloeomargaritales</taxon>
        <taxon>Gloeomargaritaceae</taxon>
        <taxon>Gloeomargarita</taxon>
    </lineage>
</organism>
<evidence type="ECO:0000313" key="4">
    <source>
        <dbReference type="Proteomes" id="UP000180235"/>
    </source>
</evidence>
<keyword evidence="3" id="KW-0808">Transferase</keyword>
<dbReference type="PANTHER" id="PTHR43861">
    <property type="entry name" value="TRANS-ACONITATE 2-METHYLTRANSFERASE-RELATED"/>
    <property type="match status" value="1"/>
</dbReference>
<dbReference type="AlphaFoldDB" id="A0A1J0AB60"/>